<feature type="transmembrane region" description="Helical" evidence="7">
    <location>
        <begin position="98"/>
        <end position="119"/>
    </location>
</feature>
<evidence type="ECO:0000256" key="1">
    <source>
        <dbReference type="ARBA" id="ARBA00004651"/>
    </source>
</evidence>
<dbReference type="SUPFAM" id="SSF161098">
    <property type="entry name" value="MetI-like"/>
    <property type="match status" value="1"/>
</dbReference>
<feature type="transmembrane region" description="Helical" evidence="7">
    <location>
        <begin position="288"/>
        <end position="310"/>
    </location>
</feature>
<dbReference type="InterPro" id="IPR050809">
    <property type="entry name" value="UgpAE/MalFG_permease"/>
</dbReference>
<dbReference type="CDD" id="cd06261">
    <property type="entry name" value="TM_PBP2"/>
    <property type="match status" value="1"/>
</dbReference>
<comment type="subcellular location">
    <subcellularLocation>
        <location evidence="1 7">Cell membrane</location>
        <topology evidence="1 7">Multi-pass membrane protein</topology>
    </subcellularLocation>
</comment>
<accession>A0A172TN33</accession>
<keyword evidence="2 7" id="KW-0813">Transport</keyword>
<evidence type="ECO:0000313" key="10">
    <source>
        <dbReference type="Proteomes" id="UP000076927"/>
    </source>
</evidence>
<name>A0A172TN33_9BACL</name>
<dbReference type="AlphaFoldDB" id="A0A172TN33"/>
<evidence type="ECO:0000256" key="6">
    <source>
        <dbReference type="ARBA" id="ARBA00023136"/>
    </source>
</evidence>
<reference evidence="9 10" key="1">
    <citation type="submission" date="2015-01" db="EMBL/GenBank/DDBJ databases">
        <title>Paenibacillus swuensis/DY6/whole genome sequencing.</title>
        <authorList>
            <person name="Kim M.K."/>
            <person name="Srinivasan S."/>
            <person name="Lee J.-J."/>
        </authorList>
    </citation>
    <scope>NUCLEOTIDE SEQUENCE [LARGE SCALE GENOMIC DNA]</scope>
    <source>
        <strain evidence="9 10">DY6</strain>
    </source>
</reference>
<evidence type="ECO:0000256" key="5">
    <source>
        <dbReference type="ARBA" id="ARBA00022989"/>
    </source>
</evidence>
<keyword evidence="5 7" id="KW-1133">Transmembrane helix</keyword>
<keyword evidence="10" id="KW-1185">Reference proteome</keyword>
<dbReference type="PATRIC" id="fig|1178515.4.peg.4442"/>
<dbReference type="STRING" id="1178515.SY83_21915"/>
<organism evidence="9 10">
    <name type="scientific">Paenibacillus swuensis</name>
    <dbReference type="NCBI Taxonomy" id="1178515"/>
    <lineage>
        <taxon>Bacteria</taxon>
        <taxon>Bacillati</taxon>
        <taxon>Bacillota</taxon>
        <taxon>Bacilli</taxon>
        <taxon>Bacillales</taxon>
        <taxon>Paenibacillaceae</taxon>
        <taxon>Paenibacillus</taxon>
    </lineage>
</organism>
<evidence type="ECO:0000313" key="9">
    <source>
        <dbReference type="EMBL" id="ANE48499.1"/>
    </source>
</evidence>
<protein>
    <submittedName>
        <fullName evidence="9">Protein lplB</fullName>
    </submittedName>
</protein>
<keyword evidence="3" id="KW-1003">Cell membrane</keyword>
<dbReference type="PROSITE" id="PS50928">
    <property type="entry name" value="ABC_TM1"/>
    <property type="match status" value="1"/>
</dbReference>
<dbReference type="EMBL" id="CP011388">
    <property type="protein sequence ID" value="ANE48499.1"/>
    <property type="molecule type" value="Genomic_DNA"/>
</dbReference>
<evidence type="ECO:0000256" key="3">
    <source>
        <dbReference type="ARBA" id="ARBA00022475"/>
    </source>
</evidence>
<dbReference type="PANTHER" id="PTHR43227">
    <property type="entry name" value="BLL4140 PROTEIN"/>
    <property type="match status" value="1"/>
</dbReference>
<evidence type="ECO:0000256" key="7">
    <source>
        <dbReference type="RuleBase" id="RU363032"/>
    </source>
</evidence>
<dbReference type="Gene3D" id="1.10.3720.10">
    <property type="entry name" value="MetI-like"/>
    <property type="match status" value="1"/>
</dbReference>
<feature type="transmembrane region" description="Helical" evidence="7">
    <location>
        <begin position="229"/>
        <end position="252"/>
    </location>
</feature>
<feature type="transmembrane region" description="Helical" evidence="7">
    <location>
        <begin position="140"/>
        <end position="161"/>
    </location>
</feature>
<feature type="domain" description="ABC transmembrane type-1" evidence="8">
    <location>
        <begin position="94"/>
        <end position="309"/>
    </location>
</feature>
<dbReference type="InterPro" id="IPR035906">
    <property type="entry name" value="MetI-like_sf"/>
</dbReference>
<gene>
    <name evidence="9" type="ORF">SY83_21915</name>
</gene>
<dbReference type="KEGG" id="pswu:SY83_21915"/>
<dbReference type="PANTHER" id="PTHR43227:SF11">
    <property type="entry name" value="BLL4140 PROTEIN"/>
    <property type="match status" value="1"/>
</dbReference>
<dbReference type="InterPro" id="IPR000515">
    <property type="entry name" value="MetI-like"/>
</dbReference>
<dbReference type="Proteomes" id="UP000076927">
    <property type="component" value="Chromosome"/>
</dbReference>
<dbReference type="GO" id="GO:0005886">
    <property type="term" value="C:plasma membrane"/>
    <property type="evidence" value="ECO:0007669"/>
    <property type="project" value="UniProtKB-SubCell"/>
</dbReference>
<proteinExistence type="inferred from homology"/>
<feature type="transmembrane region" description="Helical" evidence="7">
    <location>
        <begin position="34"/>
        <end position="61"/>
    </location>
</feature>
<dbReference type="Pfam" id="PF00528">
    <property type="entry name" value="BPD_transp_1"/>
    <property type="match status" value="1"/>
</dbReference>
<evidence type="ECO:0000256" key="2">
    <source>
        <dbReference type="ARBA" id="ARBA00022448"/>
    </source>
</evidence>
<feature type="transmembrane region" description="Helical" evidence="7">
    <location>
        <begin position="195"/>
        <end position="217"/>
    </location>
</feature>
<evidence type="ECO:0000256" key="4">
    <source>
        <dbReference type="ARBA" id="ARBA00022692"/>
    </source>
</evidence>
<sequence>MDKKQQSGVIQVPQTATARPTVSRRKSYFRKHTILYAMLLPPILFAFIFSYLPMAGLVMAFQDYQPWTGFTRSEWVGLEHFKLIFTLPDTIQVTFNTLVIAVGKIAANMVVPFIFALLLNEVRHVGYKRTVQTLVYLPHFMNWVIIGGILMDVLSPSGGLINRGMSMLGVEPVFFLGEGGWFRFTMIASDVWKEFGFSTIVYLAALAGINPSLYEAAEADGANRWKQTVYITIPMLMPIMIVLGTLSLGNVLNAGFEQILTLYSPLVYEKGDIIDTYVYRMGLVSGQYSFGTAFGLLKSIVSCLFIIAAYRLAYRYANYRVF</sequence>
<keyword evidence="4 7" id="KW-0812">Transmembrane</keyword>
<dbReference type="GO" id="GO:0055085">
    <property type="term" value="P:transmembrane transport"/>
    <property type="evidence" value="ECO:0007669"/>
    <property type="project" value="InterPro"/>
</dbReference>
<keyword evidence="6 7" id="KW-0472">Membrane</keyword>
<comment type="similarity">
    <text evidence="7">Belongs to the binding-protein-dependent transport system permease family.</text>
</comment>
<evidence type="ECO:0000259" key="8">
    <source>
        <dbReference type="PROSITE" id="PS50928"/>
    </source>
</evidence>